<evidence type="ECO:0000256" key="2">
    <source>
        <dbReference type="SAM" id="SignalP"/>
    </source>
</evidence>
<organism evidence="3 4">
    <name type="scientific">Lottia gigantea</name>
    <name type="common">Giant owl limpet</name>
    <dbReference type="NCBI Taxonomy" id="225164"/>
    <lineage>
        <taxon>Eukaryota</taxon>
        <taxon>Metazoa</taxon>
        <taxon>Spiralia</taxon>
        <taxon>Lophotrochozoa</taxon>
        <taxon>Mollusca</taxon>
        <taxon>Gastropoda</taxon>
        <taxon>Patellogastropoda</taxon>
        <taxon>Lottioidea</taxon>
        <taxon>Lottiidae</taxon>
        <taxon>Lottia</taxon>
    </lineage>
</organism>
<name>V4BWX9_LOTGI</name>
<dbReference type="EMBL" id="KB201891">
    <property type="protein sequence ID" value="ESO93549.1"/>
    <property type="molecule type" value="Genomic_DNA"/>
</dbReference>
<dbReference type="RefSeq" id="XP_009055749.1">
    <property type="nucleotide sequence ID" value="XM_009057501.1"/>
</dbReference>
<keyword evidence="2" id="KW-0732">Signal</keyword>
<dbReference type="CTD" id="20248990"/>
<feature type="chain" id="PRO_5004718395" evidence="2">
    <location>
        <begin position="19"/>
        <end position="226"/>
    </location>
</feature>
<evidence type="ECO:0000256" key="1">
    <source>
        <dbReference type="SAM" id="MobiDB-lite"/>
    </source>
</evidence>
<feature type="region of interest" description="Disordered" evidence="1">
    <location>
        <begin position="146"/>
        <end position="226"/>
    </location>
</feature>
<evidence type="ECO:0000313" key="3">
    <source>
        <dbReference type="EMBL" id="ESO93549.1"/>
    </source>
</evidence>
<dbReference type="HOGENOM" id="CLU_106884_0_0_1"/>
<dbReference type="KEGG" id="lgi:LOTGIDRAFT_232615"/>
<dbReference type="AlphaFoldDB" id="V4BWX9"/>
<dbReference type="GeneID" id="20248990"/>
<feature type="compositionally biased region" description="Basic residues" evidence="1">
    <location>
        <begin position="152"/>
        <end position="205"/>
    </location>
</feature>
<protein>
    <submittedName>
        <fullName evidence="3">Uncharacterized protein</fullName>
    </submittedName>
</protein>
<gene>
    <name evidence="3" type="ORF">LOTGIDRAFT_232615</name>
</gene>
<proteinExistence type="predicted"/>
<accession>V4BWX9</accession>
<keyword evidence="4" id="KW-1185">Reference proteome</keyword>
<reference evidence="3 4" key="1">
    <citation type="journal article" date="2013" name="Nature">
        <title>Insights into bilaterian evolution from three spiralian genomes.</title>
        <authorList>
            <person name="Simakov O."/>
            <person name="Marletaz F."/>
            <person name="Cho S.J."/>
            <person name="Edsinger-Gonzales E."/>
            <person name="Havlak P."/>
            <person name="Hellsten U."/>
            <person name="Kuo D.H."/>
            <person name="Larsson T."/>
            <person name="Lv J."/>
            <person name="Arendt D."/>
            <person name="Savage R."/>
            <person name="Osoegawa K."/>
            <person name="de Jong P."/>
            <person name="Grimwood J."/>
            <person name="Chapman J.A."/>
            <person name="Shapiro H."/>
            <person name="Aerts A."/>
            <person name="Otillar R.P."/>
            <person name="Terry A.Y."/>
            <person name="Boore J.L."/>
            <person name="Grigoriev I.V."/>
            <person name="Lindberg D.R."/>
            <person name="Seaver E.C."/>
            <person name="Weisblat D.A."/>
            <person name="Putnam N.H."/>
            <person name="Rokhsar D.S."/>
        </authorList>
    </citation>
    <scope>NUCLEOTIDE SEQUENCE [LARGE SCALE GENOMIC DNA]</scope>
</reference>
<sequence length="226" mass="25691">MRAVEVFVLLILVGSLTAAKLERSSKGERIKGQRNRPGQLRNGAIVSQVPVLSPQERSRQRNNFIDKAGRRIVRLMDFVQGVLSNRGKLPLPATTGIDADNKKMAMIKARRTFYSSAAQTIQGLELKTKNTFKDLKDSAKLLPVVENPRPLKPGRKQNKFPSRKPNRPRKKQNKFANRRRKMNKFQQFRARKANRKVQAARRFRKPVSTPKATPEAITEANGTQLK</sequence>
<feature type="signal peptide" evidence="2">
    <location>
        <begin position="1"/>
        <end position="18"/>
    </location>
</feature>
<evidence type="ECO:0000313" key="4">
    <source>
        <dbReference type="Proteomes" id="UP000030746"/>
    </source>
</evidence>
<dbReference type="Proteomes" id="UP000030746">
    <property type="component" value="Unassembled WGS sequence"/>
</dbReference>